<evidence type="ECO:0000313" key="6">
    <source>
        <dbReference type="Proteomes" id="UP000187526"/>
    </source>
</evidence>
<dbReference type="Gene3D" id="3.30.565.10">
    <property type="entry name" value="Histidine kinase-like ATPase, C-terminal domain"/>
    <property type="match status" value="1"/>
</dbReference>
<dbReference type="PROSITE" id="PS50109">
    <property type="entry name" value="HIS_KIN"/>
    <property type="match status" value="1"/>
</dbReference>
<dbReference type="Proteomes" id="UP000187526">
    <property type="component" value="Unassembled WGS sequence"/>
</dbReference>
<reference evidence="5 6" key="1">
    <citation type="submission" date="2016-10" db="EMBL/GenBank/DDBJ databases">
        <title>Alkaliphiles isolated from bioreactors.</title>
        <authorList>
            <person name="Salah Z."/>
            <person name="Rout S.P."/>
            <person name="Humphreys P.N."/>
        </authorList>
    </citation>
    <scope>NUCLEOTIDE SEQUENCE [LARGE SCALE GENOMIC DNA]</scope>
    <source>
        <strain evidence="5 6">ZS02</strain>
    </source>
</reference>
<dbReference type="PANTHER" id="PTHR43065">
    <property type="entry name" value="SENSOR HISTIDINE KINASE"/>
    <property type="match status" value="1"/>
</dbReference>
<dbReference type="OrthoDB" id="9177862at2"/>
<dbReference type="SUPFAM" id="SSF55874">
    <property type="entry name" value="ATPase domain of HSP90 chaperone/DNA topoisomerase II/histidine kinase"/>
    <property type="match status" value="1"/>
</dbReference>
<comment type="caution">
    <text evidence="5">The sequence shown here is derived from an EMBL/GenBank/DDBJ whole genome shotgun (WGS) entry which is preliminary data.</text>
</comment>
<dbReference type="PANTHER" id="PTHR43065:SF50">
    <property type="entry name" value="HISTIDINE KINASE"/>
    <property type="match status" value="1"/>
</dbReference>
<dbReference type="STRING" id="418702.BJN45_01835"/>
<dbReference type="CDD" id="cd00082">
    <property type="entry name" value="HisKA"/>
    <property type="match status" value="1"/>
</dbReference>
<accession>A0A1R1ICK7</accession>
<dbReference type="PRINTS" id="PR00344">
    <property type="entry name" value="BCTRLSENSOR"/>
</dbReference>
<dbReference type="RefSeq" id="WP_076091478.1">
    <property type="nucleotide sequence ID" value="NZ_MTHD01000001.1"/>
</dbReference>
<dbReference type="AlphaFoldDB" id="A0A1R1ICK7"/>
<dbReference type="SMART" id="SM00387">
    <property type="entry name" value="HATPase_c"/>
    <property type="match status" value="1"/>
</dbReference>
<evidence type="ECO:0000256" key="3">
    <source>
        <dbReference type="ARBA" id="ARBA00022553"/>
    </source>
</evidence>
<dbReference type="InterPro" id="IPR003594">
    <property type="entry name" value="HATPase_dom"/>
</dbReference>
<sequence>MNPSGFDREWQLGELLDSAQLSRLGAALASLLGGDCAIADGNGQPLLGHIAPTARRQAIALELEPVAILHSASADDRQLAAAGELLHAVLRAQVRFRMASALHLEAIAEDFESLKREHAHLLESEARYRKLAAELDARVKAQVAQLEERQQMLYEAEKLASVGQLAAGMAHEINNPLGFVRSNLASFQRYLTQFAALRGRLSADLAAWQELDLDFLVEDGGDLLRESDQGLERIARIVGDLKAFSNVDRASEAFTDPNDCIRQAAAVIEAQLPAGISLQLDLLPLPSIVCLPGHLKQALFNILRNAMQAITDSGQPGTIKVSSEATVSGLYIRIHDTGIGMRPEQIEHAFEPFYTTRPVGHGVGLGLSTARSIILAHSGTVSLSSQPDAGTTVTMTFPAPP</sequence>
<dbReference type="InterPro" id="IPR036890">
    <property type="entry name" value="HATPase_C_sf"/>
</dbReference>
<evidence type="ECO:0000259" key="4">
    <source>
        <dbReference type="PROSITE" id="PS50109"/>
    </source>
</evidence>
<dbReference type="Pfam" id="PF02518">
    <property type="entry name" value="HATPase_c"/>
    <property type="match status" value="1"/>
</dbReference>
<gene>
    <name evidence="5" type="ORF">BJN45_01835</name>
</gene>
<evidence type="ECO:0000313" key="5">
    <source>
        <dbReference type="EMBL" id="OMG56380.1"/>
    </source>
</evidence>
<dbReference type="InterPro" id="IPR003661">
    <property type="entry name" value="HisK_dim/P_dom"/>
</dbReference>
<dbReference type="EC" id="2.7.13.3" evidence="2"/>
<proteinExistence type="predicted"/>
<keyword evidence="3" id="KW-0597">Phosphoprotein</keyword>
<dbReference type="InterPro" id="IPR005467">
    <property type="entry name" value="His_kinase_dom"/>
</dbReference>
<dbReference type="GO" id="GO:0000155">
    <property type="term" value="F:phosphorelay sensor kinase activity"/>
    <property type="evidence" value="ECO:0007669"/>
    <property type="project" value="InterPro"/>
</dbReference>
<dbReference type="InterPro" id="IPR004358">
    <property type="entry name" value="Sig_transdc_His_kin-like_C"/>
</dbReference>
<comment type="catalytic activity">
    <reaction evidence="1">
        <text>ATP + protein L-histidine = ADP + protein N-phospho-L-histidine.</text>
        <dbReference type="EC" id="2.7.13.3"/>
    </reaction>
</comment>
<evidence type="ECO:0000256" key="1">
    <source>
        <dbReference type="ARBA" id="ARBA00000085"/>
    </source>
</evidence>
<name>A0A1R1ICK7_9RHOO</name>
<dbReference type="EMBL" id="MTHD01000001">
    <property type="protein sequence ID" value="OMG56380.1"/>
    <property type="molecule type" value="Genomic_DNA"/>
</dbReference>
<dbReference type="Gene3D" id="1.10.287.130">
    <property type="match status" value="1"/>
</dbReference>
<keyword evidence="6" id="KW-1185">Reference proteome</keyword>
<feature type="domain" description="Histidine kinase" evidence="4">
    <location>
        <begin position="168"/>
        <end position="401"/>
    </location>
</feature>
<evidence type="ECO:0000256" key="2">
    <source>
        <dbReference type="ARBA" id="ARBA00012438"/>
    </source>
</evidence>
<dbReference type="InterPro" id="IPR036097">
    <property type="entry name" value="HisK_dim/P_sf"/>
</dbReference>
<organism evidence="5 6">
    <name type="scientific">Azonexus hydrophilus</name>
    <dbReference type="NCBI Taxonomy" id="418702"/>
    <lineage>
        <taxon>Bacteria</taxon>
        <taxon>Pseudomonadati</taxon>
        <taxon>Pseudomonadota</taxon>
        <taxon>Betaproteobacteria</taxon>
        <taxon>Rhodocyclales</taxon>
        <taxon>Azonexaceae</taxon>
        <taxon>Azonexus</taxon>
    </lineage>
</organism>
<dbReference type="SUPFAM" id="SSF47384">
    <property type="entry name" value="Homodimeric domain of signal transducing histidine kinase"/>
    <property type="match status" value="1"/>
</dbReference>
<protein>
    <recommendedName>
        <fullName evidence="2">histidine kinase</fullName>
        <ecNumber evidence="2">2.7.13.3</ecNumber>
    </recommendedName>
</protein>
<dbReference type="SMART" id="SM00388">
    <property type="entry name" value="HisKA"/>
    <property type="match status" value="1"/>
</dbReference>